<dbReference type="Gene3D" id="3.10.350.10">
    <property type="entry name" value="LysM domain"/>
    <property type="match status" value="1"/>
</dbReference>
<dbReference type="InterPro" id="IPR050570">
    <property type="entry name" value="Cell_wall_metabolism_enzyme"/>
</dbReference>
<dbReference type="Proteomes" id="UP000199548">
    <property type="component" value="Unassembled WGS sequence"/>
</dbReference>
<dbReference type="InterPro" id="IPR036779">
    <property type="entry name" value="LysM_dom_sf"/>
</dbReference>
<dbReference type="STRING" id="420953.SAMN05192543_101873"/>
<dbReference type="Pfam" id="PF01551">
    <property type="entry name" value="Peptidase_M23"/>
    <property type="match status" value="1"/>
</dbReference>
<dbReference type="Pfam" id="PF01476">
    <property type="entry name" value="LysM"/>
    <property type="match status" value="1"/>
</dbReference>
<organism evidence="3 4">
    <name type="scientific">Paraburkholderia megapolitana</name>
    <dbReference type="NCBI Taxonomy" id="420953"/>
    <lineage>
        <taxon>Bacteria</taxon>
        <taxon>Pseudomonadati</taxon>
        <taxon>Pseudomonadota</taxon>
        <taxon>Betaproteobacteria</taxon>
        <taxon>Burkholderiales</taxon>
        <taxon>Burkholderiaceae</taxon>
        <taxon>Paraburkholderia</taxon>
    </lineage>
</organism>
<dbReference type="SUPFAM" id="SSF51261">
    <property type="entry name" value="Duplicated hybrid motif"/>
    <property type="match status" value="1"/>
</dbReference>
<dbReference type="PROSITE" id="PS51782">
    <property type="entry name" value="LYSM"/>
    <property type="match status" value="1"/>
</dbReference>
<accession>A0A1I3EH42</accession>
<keyword evidence="1" id="KW-0812">Transmembrane</keyword>
<feature type="domain" description="LysM" evidence="2">
    <location>
        <begin position="51"/>
        <end position="95"/>
    </location>
</feature>
<dbReference type="InterPro" id="IPR016047">
    <property type="entry name" value="M23ase_b-sheet_dom"/>
</dbReference>
<keyword evidence="4" id="KW-1185">Reference proteome</keyword>
<name>A0A1I3EH42_9BURK</name>
<dbReference type="GO" id="GO:0004222">
    <property type="term" value="F:metalloendopeptidase activity"/>
    <property type="evidence" value="ECO:0007669"/>
    <property type="project" value="TreeGrafter"/>
</dbReference>
<feature type="transmembrane region" description="Helical" evidence="1">
    <location>
        <begin position="12"/>
        <end position="30"/>
    </location>
</feature>
<protein>
    <submittedName>
        <fullName evidence="3">Lipoprotein NlpD</fullName>
    </submittedName>
</protein>
<dbReference type="PROSITE" id="PS51257">
    <property type="entry name" value="PROKAR_LIPOPROTEIN"/>
    <property type="match status" value="1"/>
</dbReference>
<dbReference type="AlphaFoldDB" id="A0A1I3EH42"/>
<dbReference type="EMBL" id="FOQU01000001">
    <property type="protein sequence ID" value="SFH98276.1"/>
    <property type="molecule type" value="Genomic_DNA"/>
</dbReference>
<dbReference type="OrthoDB" id="9795421at2"/>
<keyword evidence="1" id="KW-0472">Membrane</keyword>
<dbReference type="PANTHER" id="PTHR21666:SF270">
    <property type="entry name" value="MUREIN HYDROLASE ACTIVATOR ENVC"/>
    <property type="match status" value="1"/>
</dbReference>
<dbReference type="Gene3D" id="2.70.70.10">
    <property type="entry name" value="Glucose Permease (Domain IIA)"/>
    <property type="match status" value="1"/>
</dbReference>
<dbReference type="InterPro" id="IPR018392">
    <property type="entry name" value="LysM"/>
</dbReference>
<dbReference type="SMART" id="SM00257">
    <property type="entry name" value="LysM"/>
    <property type="match status" value="1"/>
</dbReference>
<dbReference type="RefSeq" id="WP_091007867.1">
    <property type="nucleotide sequence ID" value="NZ_CP041743.1"/>
</dbReference>
<sequence>MTGKPLQTRTQFLIALSIAAAVGGCTLTPWPSEPGATGGPTSSSTAAVPAGYYRVNSGDTVASVASAFGQRPQDIATWNVLPTNAVLIVGQVLRVAPPAPGAYGTPYAAPGAAPGSPAGAGTAEASTVHLAWPLRGPILRSFVAGKNNGIVIGGKPGDQVRAAAGGRVVYAGTGIPAYGPLVIIKHDATVITAYGQNSQLLVKEGDVVTQGQPIGEVGVDARGVASIQFEVRRDGHPVDPLAWLPKAGG</sequence>
<evidence type="ECO:0000313" key="4">
    <source>
        <dbReference type="Proteomes" id="UP000199548"/>
    </source>
</evidence>
<proteinExistence type="predicted"/>
<evidence type="ECO:0000313" key="3">
    <source>
        <dbReference type="EMBL" id="SFH98276.1"/>
    </source>
</evidence>
<evidence type="ECO:0000259" key="2">
    <source>
        <dbReference type="PROSITE" id="PS51782"/>
    </source>
</evidence>
<dbReference type="CDD" id="cd12797">
    <property type="entry name" value="M23_peptidase"/>
    <property type="match status" value="1"/>
</dbReference>
<dbReference type="CDD" id="cd00118">
    <property type="entry name" value="LysM"/>
    <property type="match status" value="1"/>
</dbReference>
<dbReference type="InterPro" id="IPR011055">
    <property type="entry name" value="Dup_hybrid_motif"/>
</dbReference>
<keyword evidence="1" id="KW-1133">Transmembrane helix</keyword>
<dbReference type="PANTHER" id="PTHR21666">
    <property type="entry name" value="PEPTIDASE-RELATED"/>
    <property type="match status" value="1"/>
</dbReference>
<gene>
    <name evidence="3" type="ORF">SAMN05192543_101873</name>
</gene>
<evidence type="ECO:0000256" key="1">
    <source>
        <dbReference type="SAM" id="Phobius"/>
    </source>
</evidence>
<keyword evidence="3" id="KW-0449">Lipoprotein</keyword>
<reference evidence="3 4" key="1">
    <citation type="submission" date="2016-10" db="EMBL/GenBank/DDBJ databases">
        <authorList>
            <person name="de Groot N.N."/>
        </authorList>
    </citation>
    <scope>NUCLEOTIDE SEQUENCE [LARGE SCALE GENOMIC DNA]</scope>
    <source>
        <strain evidence="3 4">LMG 23650</strain>
    </source>
</reference>